<dbReference type="AlphaFoldDB" id="A0A8H3PC00"/>
<name>A0A8H3PC00_9EURO</name>
<reference evidence="1 2" key="1">
    <citation type="submission" date="2020-01" db="EMBL/GenBank/DDBJ databases">
        <title>Draft genome sequence of Aspergillus udagawae IFM 46972.</title>
        <authorList>
            <person name="Takahashi H."/>
            <person name="Yaguchi T."/>
        </authorList>
    </citation>
    <scope>NUCLEOTIDE SEQUENCE [LARGE SCALE GENOMIC DNA]</scope>
    <source>
        <strain evidence="1 2">IFM 46972</strain>
    </source>
</reference>
<evidence type="ECO:0000313" key="2">
    <source>
        <dbReference type="Proteomes" id="UP000465221"/>
    </source>
</evidence>
<dbReference type="Proteomes" id="UP000465221">
    <property type="component" value="Unassembled WGS sequence"/>
</dbReference>
<dbReference type="EMBL" id="BLKC01000083">
    <property type="protein sequence ID" value="GFF50350.1"/>
    <property type="molecule type" value="Genomic_DNA"/>
</dbReference>
<accession>A0A8H3PC00</accession>
<gene>
    <name evidence="1" type="ORF">IFM46972_09024</name>
</gene>
<comment type="caution">
    <text evidence="1">The sequence shown here is derived from an EMBL/GenBank/DDBJ whole genome shotgun (WGS) entry which is preliminary data.</text>
</comment>
<proteinExistence type="predicted"/>
<organism evidence="1 2">
    <name type="scientific">Aspergillus udagawae</name>
    <dbReference type="NCBI Taxonomy" id="91492"/>
    <lineage>
        <taxon>Eukaryota</taxon>
        <taxon>Fungi</taxon>
        <taxon>Dikarya</taxon>
        <taxon>Ascomycota</taxon>
        <taxon>Pezizomycotina</taxon>
        <taxon>Eurotiomycetes</taxon>
        <taxon>Eurotiomycetidae</taxon>
        <taxon>Eurotiales</taxon>
        <taxon>Aspergillaceae</taxon>
        <taxon>Aspergillus</taxon>
        <taxon>Aspergillus subgen. Fumigati</taxon>
    </lineage>
</organism>
<evidence type="ECO:0000313" key="1">
    <source>
        <dbReference type="EMBL" id="GFF50350.1"/>
    </source>
</evidence>
<sequence>MDENVAASVLSQVCNLLQLLCGHAGPGRVFRGCEADLLRLWPNGRRYALDIEPEPVELQIYTGNVSTNGTQTFDVAGMIGPGDNEVCADAYRTVAEVV</sequence>
<protein>
    <submittedName>
        <fullName evidence="1">Uncharacterized protein</fullName>
    </submittedName>
</protein>